<dbReference type="GO" id="GO:0043022">
    <property type="term" value="F:ribosome binding"/>
    <property type="evidence" value="ECO:0007669"/>
    <property type="project" value="TreeGrafter"/>
</dbReference>
<evidence type="ECO:0000256" key="10">
    <source>
        <dbReference type="RuleBase" id="RU004481"/>
    </source>
</evidence>
<dbReference type="OrthoDB" id="9805918at2"/>
<dbReference type="InterPro" id="IPR005225">
    <property type="entry name" value="Small_GTP-bd"/>
</dbReference>
<dbReference type="NCBIfam" id="TIGR00231">
    <property type="entry name" value="small_GTP"/>
    <property type="match status" value="2"/>
</dbReference>
<dbReference type="EMBL" id="JTDO01000016">
    <property type="protein sequence ID" value="KLT72256.1"/>
    <property type="molecule type" value="Genomic_DNA"/>
</dbReference>
<organism evidence="13 14">
    <name type="scientific">Neisseria arctica</name>
    <dbReference type="NCBI Taxonomy" id="1470200"/>
    <lineage>
        <taxon>Bacteria</taxon>
        <taxon>Pseudomonadati</taxon>
        <taxon>Pseudomonadota</taxon>
        <taxon>Betaproteobacteria</taxon>
        <taxon>Neisseriales</taxon>
        <taxon>Neisseriaceae</taxon>
        <taxon>Neisseria</taxon>
    </lineage>
</organism>
<dbReference type="Pfam" id="PF01926">
    <property type="entry name" value="MMR_HSR1"/>
    <property type="match status" value="2"/>
</dbReference>
<dbReference type="PANTHER" id="PTHR43834:SF6">
    <property type="entry name" value="GTPASE DER"/>
    <property type="match status" value="1"/>
</dbReference>
<dbReference type="GO" id="GO:0005525">
    <property type="term" value="F:GTP binding"/>
    <property type="evidence" value="ECO:0007669"/>
    <property type="project" value="UniProtKB-UniRule"/>
</dbReference>
<evidence type="ECO:0000256" key="1">
    <source>
        <dbReference type="ARBA" id="ARBA00008279"/>
    </source>
</evidence>
<feature type="domain" description="EngA-type G" evidence="12">
    <location>
        <begin position="176"/>
        <end position="349"/>
    </location>
</feature>
<keyword evidence="5 8" id="KW-0547">Nucleotide-binding</keyword>
<evidence type="ECO:0000256" key="3">
    <source>
        <dbReference type="ARBA" id="ARBA00022517"/>
    </source>
</evidence>
<evidence type="ECO:0000256" key="9">
    <source>
        <dbReference type="PROSITE-ProRule" id="PRU01049"/>
    </source>
</evidence>
<dbReference type="CDD" id="cd01894">
    <property type="entry name" value="EngA1"/>
    <property type="match status" value="1"/>
</dbReference>
<feature type="binding site" evidence="8">
    <location>
        <begin position="9"/>
        <end position="16"/>
    </location>
    <ligand>
        <name>GTP</name>
        <dbReference type="ChEBI" id="CHEBI:37565"/>
        <label>1</label>
    </ligand>
</feature>
<dbReference type="SUPFAM" id="SSF52540">
    <property type="entry name" value="P-loop containing nucleoside triphosphate hydrolases"/>
    <property type="match status" value="2"/>
</dbReference>
<keyword evidence="3 8" id="KW-0690">Ribosome biogenesis</keyword>
<evidence type="ECO:0000313" key="13">
    <source>
        <dbReference type="EMBL" id="KLT72256.1"/>
    </source>
</evidence>
<feature type="binding site" evidence="8">
    <location>
        <begin position="294"/>
        <end position="297"/>
    </location>
    <ligand>
        <name>GTP</name>
        <dbReference type="ChEBI" id="CHEBI:37565"/>
        <label>2</label>
    </ligand>
</feature>
<feature type="binding site" evidence="8">
    <location>
        <begin position="182"/>
        <end position="189"/>
    </location>
    <ligand>
        <name>GTP</name>
        <dbReference type="ChEBI" id="CHEBI:37565"/>
        <label>2</label>
    </ligand>
</feature>
<evidence type="ECO:0000256" key="8">
    <source>
        <dbReference type="HAMAP-Rule" id="MF_00195"/>
    </source>
</evidence>
<sequence length="486" mass="54059">MKPTIALVGRPNVGKSTLFNRLTRTKDALVADMPGLTRDRHYGHGRIGSKPYLVVDTGGFEPVVDSGILHEMAKHTLQAIDEADAVIFLVDGRNGLTPQDKIIADRLRQSPRPVFLAVNKGEGANRAVLASEFYELALGEPVVISGAHGDGVYHLIEDVLEHFPDVEEEVEAAKHPVFAVIGRPNVGKSTLVNAILGEERVIAFDMAGTTRDSIHIDFEREGKPFTIIDTAGVRRRGKVEEAVEKFSVIKAMQAIEAANVAVLVLDAQQDIADQDATIAGFALEAGRALVVAVNKWDDIDEDRKNQVKRDIARKLYFLDFAKFHYISALKERGIDGLFGSIQAAYDAAMIKMPTPKITRVLQSALERQQPPRVGLVRPKMRYAHQGGMNPPVIVVHGNSLQHISDAYTRYLTQTFRKAFNLQGTPLRIQYNVSENPYEEAADKPKKKPLRRVALSNRIEKREGRKEEKSRFKKKNKVSIKKLQAKK</sequence>
<feature type="binding site" evidence="8">
    <location>
        <begin position="119"/>
        <end position="122"/>
    </location>
    <ligand>
        <name>GTP</name>
        <dbReference type="ChEBI" id="CHEBI:37565"/>
        <label>1</label>
    </ligand>
</feature>
<dbReference type="GO" id="GO:0042254">
    <property type="term" value="P:ribosome biogenesis"/>
    <property type="evidence" value="ECO:0007669"/>
    <property type="project" value="UniProtKB-KW"/>
</dbReference>
<dbReference type="Gene3D" id="3.30.300.20">
    <property type="match status" value="1"/>
</dbReference>
<dbReference type="PIRSF" id="PIRSF006485">
    <property type="entry name" value="GTP-binding_EngA"/>
    <property type="match status" value="1"/>
</dbReference>
<dbReference type="STRING" id="1470200.PL75_09255"/>
<keyword evidence="14" id="KW-1185">Reference proteome</keyword>
<feature type="binding site" evidence="8">
    <location>
        <begin position="56"/>
        <end position="60"/>
    </location>
    <ligand>
        <name>GTP</name>
        <dbReference type="ChEBI" id="CHEBI:37565"/>
        <label>1</label>
    </ligand>
</feature>
<evidence type="ECO:0000256" key="5">
    <source>
        <dbReference type="ARBA" id="ARBA00022741"/>
    </source>
</evidence>
<comment type="similarity">
    <text evidence="1 8 9 10">Belongs to the TRAFAC class TrmE-Era-EngA-EngB-Septin-like GTPase superfamily. EngA (Der) GTPase family.</text>
</comment>
<dbReference type="RefSeq" id="WP_047761651.1">
    <property type="nucleotide sequence ID" value="NZ_CP091510.1"/>
</dbReference>
<dbReference type="Pfam" id="PF14714">
    <property type="entry name" value="KH_dom-like"/>
    <property type="match status" value="1"/>
</dbReference>
<dbReference type="InterPro" id="IPR003593">
    <property type="entry name" value="AAA+_ATPase"/>
</dbReference>
<dbReference type="InterPro" id="IPR016484">
    <property type="entry name" value="GTPase_Der"/>
</dbReference>
<dbReference type="InterPro" id="IPR027417">
    <property type="entry name" value="P-loop_NTPase"/>
</dbReference>
<dbReference type="AlphaFoldDB" id="A0A0J0YQ40"/>
<gene>
    <name evidence="8" type="primary">der</name>
    <name evidence="13" type="ORF">PL75_09255</name>
</gene>
<dbReference type="PATRIC" id="fig|1470200.3.peg.823"/>
<evidence type="ECO:0000313" key="14">
    <source>
        <dbReference type="Proteomes" id="UP000036027"/>
    </source>
</evidence>
<dbReference type="InterPro" id="IPR032859">
    <property type="entry name" value="KH_dom-like"/>
</dbReference>
<comment type="function">
    <text evidence="8 10">GTPase that plays an essential role in the late steps of ribosome biogenesis.</text>
</comment>
<dbReference type="InterPro" id="IPR006073">
    <property type="entry name" value="GTP-bd"/>
</dbReference>
<evidence type="ECO:0000256" key="11">
    <source>
        <dbReference type="SAM" id="MobiDB-lite"/>
    </source>
</evidence>
<accession>A0A0J0YQ40</accession>
<comment type="subunit">
    <text evidence="8">Associates with the 50S ribosomal subunit.</text>
</comment>
<name>A0A0J0YQ40_9NEIS</name>
<dbReference type="PROSITE" id="PS51712">
    <property type="entry name" value="G_ENGA"/>
    <property type="match status" value="2"/>
</dbReference>
<feature type="domain" description="EngA-type G" evidence="12">
    <location>
        <begin position="3"/>
        <end position="167"/>
    </location>
</feature>
<evidence type="ECO:0000256" key="6">
    <source>
        <dbReference type="ARBA" id="ARBA00023134"/>
    </source>
</evidence>
<protein>
    <recommendedName>
        <fullName evidence="2 8">GTPase Der</fullName>
    </recommendedName>
    <alternativeName>
        <fullName evidence="7 8">GTP-binding protein EngA</fullName>
    </alternativeName>
</protein>
<dbReference type="Gene3D" id="3.40.50.300">
    <property type="entry name" value="P-loop containing nucleotide triphosphate hydrolases"/>
    <property type="match status" value="2"/>
</dbReference>
<feature type="binding site" evidence="8">
    <location>
        <begin position="229"/>
        <end position="233"/>
    </location>
    <ligand>
        <name>GTP</name>
        <dbReference type="ChEBI" id="CHEBI:37565"/>
        <label>2</label>
    </ligand>
</feature>
<keyword evidence="6 8" id="KW-0342">GTP-binding</keyword>
<feature type="region of interest" description="Disordered" evidence="11">
    <location>
        <begin position="436"/>
        <end position="486"/>
    </location>
</feature>
<dbReference type="SMART" id="SM00382">
    <property type="entry name" value="AAA"/>
    <property type="match status" value="2"/>
</dbReference>
<evidence type="ECO:0000259" key="12">
    <source>
        <dbReference type="PROSITE" id="PS51712"/>
    </source>
</evidence>
<dbReference type="InterPro" id="IPR015946">
    <property type="entry name" value="KH_dom-like_a/b"/>
</dbReference>
<feature type="compositionally biased region" description="Basic and acidic residues" evidence="11">
    <location>
        <begin position="457"/>
        <end position="469"/>
    </location>
</feature>
<dbReference type="NCBIfam" id="TIGR03594">
    <property type="entry name" value="GTPase_EngA"/>
    <property type="match status" value="1"/>
</dbReference>
<feature type="compositionally biased region" description="Basic residues" evidence="11">
    <location>
        <begin position="470"/>
        <end position="486"/>
    </location>
</feature>
<dbReference type="InterPro" id="IPR031166">
    <property type="entry name" value="G_ENGA"/>
</dbReference>
<dbReference type="FunFam" id="3.40.50.300:FF:000057">
    <property type="entry name" value="GTPase Der"/>
    <property type="match status" value="1"/>
</dbReference>
<comment type="caution">
    <text evidence="13">The sequence shown here is derived from an EMBL/GenBank/DDBJ whole genome shotgun (WGS) entry which is preliminary data.</text>
</comment>
<dbReference type="CDD" id="cd01895">
    <property type="entry name" value="EngA2"/>
    <property type="match status" value="1"/>
</dbReference>
<reference evidence="13 14" key="1">
    <citation type="submission" date="2014-11" db="EMBL/GenBank/DDBJ databases">
        <title>Genome of a novel goose pathogen.</title>
        <authorList>
            <person name="Hansen C.M."/>
            <person name="Hueffer K."/>
            <person name="Choi S.C."/>
        </authorList>
    </citation>
    <scope>NUCLEOTIDE SEQUENCE [LARGE SCALE GENOMIC DNA]</scope>
    <source>
        <strain evidence="13 14">KH1503</strain>
    </source>
</reference>
<dbReference type="PRINTS" id="PR00326">
    <property type="entry name" value="GTP1OBG"/>
</dbReference>
<evidence type="ECO:0000256" key="7">
    <source>
        <dbReference type="ARBA" id="ARBA00032345"/>
    </source>
</evidence>
<keyword evidence="4 10" id="KW-0677">Repeat</keyword>
<dbReference type="FunFam" id="3.40.50.300:FF:000040">
    <property type="entry name" value="GTPase Der"/>
    <property type="match status" value="1"/>
</dbReference>
<proteinExistence type="inferred from homology"/>
<dbReference type="PANTHER" id="PTHR43834">
    <property type="entry name" value="GTPASE DER"/>
    <property type="match status" value="1"/>
</dbReference>
<dbReference type="HAMAP" id="MF_00195">
    <property type="entry name" value="GTPase_Der"/>
    <property type="match status" value="1"/>
</dbReference>
<dbReference type="Proteomes" id="UP000036027">
    <property type="component" value="Unassembled WGS sequence"/>
</dbReference>
<evidence type="ECO:0000256" key="2">
    <source>
        <dbReference type="ARBA" id="ARBA00020953"/>
    </source>
</evidence>
<evidence type="ECO:0000256" key="4">
    <source>
        <dbReference type="ARBA" id="ARBA00022737"/>
    </source>
</evidence>